<reference evidence="1 2" key="1">
    <citation type="submission" date="2016-03" db="EMBL/GenBank/DDBJ databases">
        <title>Cyphomyrmex costatus WGS genome.</title>
        <authorList>
            <person name="Nygaard S."/>
            <person name="Hu H."/>
            <person name="Boomsma J."/>
            <person name="Zhang G."/>
        </authorList>
    </citation>
    <scope>NUCLEOTIDE SEQUENCE [LARGE SCALE GENOMIC DNA]</scope>
    <source>
        <strain evidence="1">MS0001</strain>
        <tissue evidence="1">Whole body</tissue>
    </source>
</reference>
<proteinExistence type="predicted"/>
<feature type="non-terminal residue" evidence="1">
    <location>
        <position position="1"/>
    </location>
</feature>
<protein>
    <submittedName>
        <fullName evidence="1">Uncharacterized protein</fullName>
    </submittedName>
</protein>
<organism evidence="1 2">
    <name type="scientific">Cyphomyrmex costatus</name>
    <dbReference type="NCBI Taxonomy" id="456900"/>
    <lineage>
        <taxon>Eukaryota</taxon>
        <taxon>Metazoa</taxon>
        <taxon>Ecdysozoa</taxon>
        <taxon>Arthropoda</taxon>
        <taxon>Hexapoda</taxon>
        <taxon>Insecta</taxon>
        <taxon>Pterygota</taxon>
        <taxon>Neoptera</taxon>
        <taxon>Endopterygota</taxon>
        <taxon>Hymenoptera</taxon>
        <taxon>Apocrita</taxon>
        <taxon>Aculeata</taxon>
        <taxon>Formicoidea</taxon>
        <taxon>Formicidae</taxon>
        <taxon>Myrmicinae</taxon>
        <taxon>Cyphomyrmex</taxon>
    </lineage>
</organism>
<name>A0A195D6Y9_9HYME</name>
<evidence type="ECO:0000313" key="2">
    <source>
        <dbReference type="Proteomes" id="UP000078542"/>
    </source>
</evidence>
<keyword evidence="2" id="KW-1185">Reference proteome</keyword>
<evidence type="ECO:0000313" key="1">
    <source>
        <dbReference type="EMBL" id="KYN08655.1"/>
    </source>
</evidence>
<accession>A0A195D6Y9</accession>
<gene>
    <name evidence="1" type="ORF">ALC62_00326</name>
</gene>
<dbReference type="Proteomes" id="UP000078542">
    <property type="component" value="Unassembled WGS sequence"/>
</dbReference>
<dbReference type="EMBL" id="KQ976750">
    <property type="protein sequence ID" value="KYN08655.1"/>
    <property type="molecule type" value="Genomic_DNA"/>
</dbReference>
<dbReference type="AlphaFoldDB" id="A0A195D6Y9"/>
<sequence length="82" mass="9085">SDALEVKRTYTGAGRSKVILLQDNARSHIEKSLNQRSHLRFKLGNSPSHGVFFGPSSSDLKQSSFSRSGIRQLPERCVAENV</sequence>